<feature type="signal peptide" evidence="1">
    <location>
        <begin position="1"/>
        <end position="23"/>
    </location>
</feature>
<reference evidence="2 3" key="1">
    <citation type="submission" date="2023-04" db="EMBL/GenBank/DDBJ databases">
        <title>A long-awaited taxogenomic arrangement of the family Halomonadaceae.</title>
        <authorList>
            <person name="De La Haba R."/>
            <person name="Chuvochina M."/>
            <person name="Wittouck S."/>
            <person name="Arahal D.R."/>
            <person name="Sanchez-Porro C."/>
            <person name="Hugenholtz P."/>
            <person name="Ventosa A."/>
        </authorList>
    </citation>
    <scope>NUCLEOTIDE SEQUENCE [LARGE SCALE GENOMIC DNA]</scope>
    <source>
        <strain evidence="2 3">DSM 22428</strain>
    </source>
</reference>
<dbReference type="RefSeq" id="WP_251590134.1">
    <property type="nucleotide sequence ID" value="NZ_JAMLJI010000001.1"/>
</dbReference>
<dbReference type="Proteomes" id="UP001269375">
    <property type="component" value="Unassembled WGS sequence"/>
</dbReference>
<organism evidence="2 3">
    <name type="scientific">Larsenimonas suaedae</name>
    <dbReference type="NCBI Taxonomy" id="1851019"/>
    <lineage>
        <taxon>Bacteria</taxon>
        <taxon>Pseudomonadati</taxon>
        <taxon>Pseudomonadota</taxon>
        <taxon>Gammaproteobacteria</taxon>
        <taxon>Oceanospirillales</taxon>
        <taxon>Halomonadaceae</taxon>
        <taxon>Larsenimonas</taxon>
    </lineage>
</organism>
<proteinExistence type="predicted"/>
<feature type="chain" id="PRO_5045765916" description="DUF4198 domain-containing protein" evidence="1">
    <location>
        <begin position="24"/>
        <end position="151"/>
    </location>
</feature>
<keyword evidence="3" id="KW-1185">Reference proteome</keyword>
<sequence>MKTVPALIVSSLFLAATAGQALASTVIDGQQTRLSTPHQFDKVEVLDAGWSNTHLISQGHPDRFLLHVSHPQAIAIKSVPYAGDTQSSYRITAKVYDQKHHLVAAATPNGQGNFALTQSLDAGDYLIKVHGLSFDHDNATDANYQLQVDYL</sequence>
<keyword evidence="1" id="KW-0732">Signal</keyword>
<name>A0ABU1GZF3_9GAMM</name>
<dbReference type="Gene3D" id="2.60.120.380">
    <property type="match status" value="1"/>
</dbReference>
<comment type="caution">
    <text evidence="2">The sequence shown here is derived from an EMBL/GenBank/DDBJ whole genome shotgun (WGS) entry which is preliminary data.</text>
</comment>
<gene>
    <name evidence="2" type="ORF">QC825_11420</name>
</gene>
<dbReference type="EMBL" id="JARWAO010000006">
    <property type="protein sequence ID" value="MDR5896683.1"/>
    <property type="molecule type" value="Genomic_DNA"/>
</dbReference>
<evidence type="ECO:0000256" key="1">
    <source>
        <dbReference type="SAM" id="SignalP"/>
    </source>
</evidence>
<protein>
    <recommendedName>
        <fullName evidence="4">DUF4198 domain-containing protein</fullName>
    </recommendedName>
</protein>
<evidence type="ECO:0000313" key="3">
    <source>
        <dbReference type="Proteomes" id="UP001269375"/>
    </source>
</evidence>
<evidence type="ECO:0000313" key="2">
    <source>
        <dbReference type="EMBL" id="MDR5896683.1"/>
    </source>
</evidence>
<evidence type="ECO:0008006" key="4">
    <source>
        <dbReference type="Google" id="ProtNLM"/>
    </source>
</evidence>
<accession>A0ABU1GZF3</accession>